<dbReference type="SMART" id="SM01343">
    <property type="entry name" value="FATC"/>
    <property type="match status" value="1"/>
</dbReference>
<evidence type="ECO:0000259" key="13">
    <source>
        <dbReference type="PROSITE" id="PS51189"/>
    </source>
</evidence>
<dbReference type="Pfam" id="PF08771">
    <property type="entry name" value="FRB_dom"/>
    <property type="match status" value="1"/>
</dbReference>
<dbReference type="FunFam" id="1.20.120.150:FF:000001">
    <property type="entry name" value="Serine/threonine-protein kinase TOR"/>
    <property type="match status" value="1"/>
</dbReference>
<dbReference type="Pfam" id="PF02260">
    <property type="entry name" value="FATC"/>
    <property type="match status" value="1"/>
</dbReference>
<dbReference type="Pfam" id="PF02259">
    <property type="entry name" value="FAT"/>
    <property type="match status" value="2"/>
</dbReference>
<feature type="region of interest" description="Disordered" evidence="11">
    <location>
        <begin position="162"/>
        <end position="189"/>
    </location>
</feature>
<dbReference type="Pfam" id="PF00454">
    <property type="entry name" value="PI3_PI4_kinase"/>
    <property type="match status" value="1"/>
</dbReference>
<dbReference type="EMBL" id="JXXN02001701">
    <property type="protein sequence ID" value="THD24250.1"/>
    <property type="molecule type" value="Genomic_DNA"/>
</dbReference>
<dbReference type="PROSITE" id="PS50290">
    <property type="entry name" value="PI3_4_KINASE_3"/>
    <property type="match status" value="1"/>
</dbReference>
<dbReference type="GO" id="GO:0005634">
    <property type="term" value="C:nucleus"/>
    <property type="evidence" value="ECO:0007669"/>
    <property type="project" value="TreeGrafter"/>
</dbReference>
<sequence length="1931" mass="215540">MSVVRLHTKEFAHEVIDLLIAHWWIAPNVQNACITVLSSMVAALGAEFRPYLTRLIPVILRTLHHETSETNLIALLEVLPEFGYTLESHAHLIVPAIAKLVDVTSESNLSILLNTALEIAPTLQPQSAVNAESTGSPQAADESDIVLLPDVINATADLNNSRHAGLGDTGATGAVETPDGSSNPSTVGTTAASFASDGVVGSVQLRRSCLDCLARFTDRIDLDDLAGQIVHPICRLLMKLEACHQQFQYLTQHHHHMGTGSSSSSSGTKSAALAGTEACVKAINTLHPAAVDVLTGLLLRMGQKFKLLLPVVQKTLNSLRLRTPRFYMVLGRVEKGAYLPTTSDQVLADIVSVAAQNRNLRAVAQEPDPVPSPGLLRTNGVSLERAWGSSRIVSRDDWDQWLKTLTTALLRESPSPAIRACSQLTAIAPVIGRTLFNAAFVSCWPELTPPQQDSLISTLEWVLRVADQSPDVSQTILNLEEFMAHVDKYAASSPRVPLPLSLSVLADRAMKNRAYAKALYYKEQEFLEELEKRSSPSPTTLSCLLTIYSKLQLEEAAAGVLIYATRNPNDKLVNEEVWREKLHDWKHALNLYERKLEDDRIKDKNALILGRMRCLRALGQWAPLNAMAWERWEQVDENMRAEMAPLACSAAWATNSWDQVEKYVSALPANDSFDGAFYRAVLKIHSGSYSEACDYVAKARNVLDADLTTMAGESYDRAYADLVGTQLLSEAEEVIQYKLVPDRRPILREVWRSRLRGCQAVVEDWGQIIQLRSLVMEPQEDLKTRLRFVGLCRRNGRFILARQLLQNLLGQDPASISPNEPIPNCDPAVVFAYTKLLWSTGAYEEAVTRLCVLKTNVLEPKLRVDHSSSLNLQRQSASGCHLWSSIGTVSSNDALDAWDPRSASSQTALEFQRYRTLMAKCCLRLGSWYSELYTRSPPGCGSGVGSDTYYSSTSGPVPRRSSRSTWAPMCGLDPGLSTSYQLLRNNTTRLQLSGNQTRRLPSDSSGSNPADNVGVNVSQAWEDGQAFVIQCYRAATIHAPDNRAAWQSWAMANYAVFNHLDTIKARIERAEMELNKVGSTSPSPHSLNAAGTGGGNTPPAAQPIAELVRAKTDLQRCMELHAAPSVRGFVNSISLSPSANMQDSLRLINLLFKFGHLAEIREVIREGLTKISLENWLLIIQQLLARIDTPREYVASIIIDLLISVGQRYPQSLVYPLVLAFKSGGSDRRRYNANRILYSMEEHSPRLVSEAFLLNEELIRLSITWVELWFESLEDASRVYFGEKDIGKMFRLLHPLHQMMDRGHETIHEATFLQEHGGELANCRVCCETFERTGARIVLQQAWDRYYTLYRRFSKQVNNMTTLELSVASPRLHEYGQNWQLAVPGSYEPHRPLVRISGIKNCLTFMTSKQHPRKLTILGSNGHQYMFLLKGHEDTRQDERVMQFFGLVNTLLMNNAETLRRNLTIQRMSIIPLSTNTGLIGWVPNSDTLHGLIRDYREKTGTMLNKENREMLFLAPDFDRLNVIQKTEIFEAGLRESSGRDLANILWLKSHSSEAWFERRTNFVRSMATMSMVGYILGLGDRHPSNIMLSRETGKVVHIDFGDCFEVAMMREKFPEKVPFRLTRMIIAAMEVTGIDGVYRQTCEMVLSLVRTHRESLLAVLEAFIYDPLLQWVLLENRKDFTHLDNKVDDPAAGGNATTAAAVTAVAAAPGPGQNGVAPVVNGIPAPTAHVDPNHRLAQGVQTTTARRPVDRTGGLVGVHTGNHLQPNHYEHQTSSQPHSGHASARCPNSPRRVFTNPNHPDSLSLRDPHKINPWRHHLCNGPWFGRYETSKLLRKQTESGHIVVERKGLSGFIFSAKPPSEEEASSDSEAYPVTWGNTRARTVMEKIRQKLTGTEREHPMNVSTQVDYLIREATSNQNLCQMYIGWCAFW</sequence>
<dbReference type="InterPro" id="IPR011989">
    <property type="entry name" value="ARM-like"/>
</dbReference>
<dbReference type="FunFam" id="3.30.1010.10:FF:000006">
    <property type="entry name" value="Serine/threonine-protein kinase TOR"/>
    <property type="match status" value="1"/>
</dbReference>
<feature type="region of interest" description="Disordered" evidence="11">
    <location>
        <begin position="991"/>
        <end position="1012"/>
    </location>
</feature>
<dbReference type="SMART" id="SM00146">
    <property type="entry name" value="PI3Kc"/>
    <property type="match status" value="1"/>
</dbReference>
<dbReference type="InterPro" id="IPR009076">
    <property type="entry name" value="FRB_dom"/>
</dbReference>
<feature type="domain" description="FAT" evidence="13">
    <location>
        <begin position="504"/>
        <end position="1223"/>
    </location>
</feature>
<dbReference type="InterPro" id="IPR057564">
    <property type="entry name" value="HEAT_ATR"/>
</dbReference>
<proteinExistence type="inferred from homology"/>
<reference evidence="15" key="1">
    <citation type="submission" date="2019-03" db="EMBL/GenBank/DDBJ databases">
        <title>Improved annotation for the trematode Fasciola hepatica.</title>
        <authorList>
            <person name="Choi Y.-J."/>
            <person name="Martin J."/>
            <person name="Mitreva M."/>
        </authorList>
    </citation>
    <scope>NUCLEOTIDE SEQUENCE [LARGE SCALE GENOMIC DNA]</scope>
</reference>
<dbReference type="GO" id="GO:0005524">
    <property type="term" value="F:ATP binding"/>
    <property type="evidence" value="ECO:0007669"/>
    <property type="project" value="UniProtKB-KW"/>
</dbReference>
<accession>A0A4E0S151</accession>
<dbReference type="SMART" id="SM01345">
    <property type="entry name" value="Rapamycin_bind"/>
    <property type="match status" value="1"/>
</dbReference>
<dbReference type="GO" id="GO:0031932">
    <property type="term" value="C:TORC2 complex"/>
    <property type="evidence" value="ECO:0007669"/>
    <property type="project" value="TreeGrafter"/>
</dbReference>
<evidence type="ECO:0000256" key="1">
    <source>
        <dbReference type="ARBA" id="ARBA00011031"/>
    </source>
</evidence>
<name>A0A4E0S151_FASHE</name>
<dbReference type="EC" id="2.7.11.1" evidence="2"/>
<evidence type="ECO:0000256" key="9">
    <source>
        <dbReference type="ARBA" id="ARBA00047899"/>
    </source>
</evidence>
<dbReference type="Gene3D" id="1.10.1070.11">
    <property type="entry name" value="Phosphatidylinositol 3-/4-kinase, catalytic domain"/>
    <property type="match status" value="1"/>
</dbReference>
<dbReference type="PANTHER" id="PTHR11139:SF9">
    <property type="entry name" value="SERINE_THREONINE-PROTEIN KINASE MTOR"/>
    <property type="match status" value="1"/>
</dbReference>
<comment type="caution">
    <text evidence="15">The sequence shown here is derived from an EMBL/GenBank/DDBJ whole genome shotgun (WGS) entry which is preliminary data.</text>
</comment>
<dbReference type="PANTHER" id="PTHR11139">
    <property type="entry name" value="ATAXIA TELANGIECTASIA MUTATED ATM -RELATED"/>
    <property type="match status" value="1"/>
</dbReference>
<dbReference type="SUPFAM" id="SSF56112">
    <property type="entry name" value="Protein kinase-like (PK-like)"/>
    <property type="match status" value="1"/>
</dbReference>
<dbReference type="PROSITE" id="PS51190">
    <property type="entry name" value="FATC"/>
    <property type="match status" value="1"/>
</dbReference>
<evidence type="ECO:0000256" key="11">
    <source>
        <dbReference type="SAM" id="MobiDB-lite"/>
    </source>
</evidence>
<organism evidence="15 16">
    <name type="scientific">Fasciola hepatica</name>
    <name type="common">Liver fluke</name>
    <dbReference type="NCBI Taxonomy" id="6192"/>
    <lineage>
        <taxon>Eukaryota</taxon>
        <taxon>Metazoa</taxon>
        <taxon>Spiralia</taxon>
        <taxon>Lophotrochozoa</taxon>
        <taxon>Platyhelminthes</taxon>
        <taxon>Trematoda</taxon>
        <taxon>Digenea</taxon>
        <taxon>Plagiorchiida</taxon>
        <taxon>Echinostomata</taxon>
        <taxon>Echinostomatoidea</taxon>
        <taxon>Fasciolidae</taxon>
        <taxon>Fasciola</taxon>
    </lineage>
</organism>
<evidence type="ECO:0000256" key="6">
    <source>
        <dbReference type="ARBA" id="ARBA00022741"/>
    </source>
</evidence>
<dbReference type="PROSITE" id="PS51189">
    <property type="entry name" value="FAT"/>
    <property type="match status" value="1"/>
</dbReference>
<evidence type="ECO:0000313" key="16">
    <source>
        <dbReference type="Proteomes" id="UP000230066"/>
    </source>
</evidence>
<dbReference type="PROSITE" id="PS00916">
    <property type="entry name" value="PI3_4_KINASE_2"/>
    <property type="match status" value="1"/>
</dbReference>
<dbReference type="Gene3D" id="1.25.10.10">
    <property type="entry name" value="Leucine-rich Repeat Variant"/>
    <property type="match status" value="1"/>
</dbReference>
<dbReference type="InterPro" id="IPR036940">
    <property type="entry name" value="PI3/4_kinase_cat_sf"/>
</dbReference>
<keyword evidence="7 15" id="KW-0418">Kinase</keyword>
<dbReference type="InterPro" id="IPR000403">
    <property type="entry name" value="PI3/4_kinase_cat_dom"/>
</dbReference>
<dbReference type="InterPro" id="IPR036738">
    <property type="entry name" value="FRB_sf"/>
</dbReference>
<keyword evidence="4" id="KW-0808">Transferase</keyword>
<feature type="domain" description="FATC" evidence="14">
    <location>
        <begin position="1899"/>
        <end position="1931"/>
    </location>
</feature>
<evidence type="ECO:0000256" key="8">
    <source>
        <dbReference type="ARBA" id="ARBA00022840"/>
    </source>
</evidence>
<dbReference type="GO" id="GO:0016242">
    <property type="term" value="P:negative regulation of macroautophagy"/>
    <property type="evidence" value="ECO:0007669"/>
    <property type="project" value="TreeGrafter"/>
</dbReference>
<dbReference type="InterPro" id="IPR014009">
    <property type="entry name" value="PIK_FAT"/>
</dbReference>
<keyword evidence="6" id="KW-0547">Nucleotide-binding</keyword>
<dbReference type="SUPFAM" id="SSF48371">
    <property type="entry name" value="ARM repeat"/>
    <property type="match status" value="1"/>
</dbReference>
<dbReference type="CDD" id="cd05169">
    <property type="entry name" value="PIKKc_TOR"/>
    <property type="match status" value="1"/>
</dbReference>
<keyword evidence="5" id="KW-0677">Repeat</keyword>
<evidence type="ECO:0000256" key="2">
    <source>
        <dbReference type="ARBA" id="ARBA00012513"/>
    </source>
</evidence>
<gene>
    <name evidence="15" type="ORF">D915_004858</name>
</gene>
<dbReference type="GO" id="GO:0031931">
    <property type="term" value="C:TORC1 complex"/>
    <property type="evidence" value="ECO:0007669"/>
    <property type="project" value="TreeGrafter"/>
</dbReference>
<evidence type="ECO:0000256" key="7">
    <source>
        <dbReference type="ARBA" id="ARBA00022777"/>
    </source>
</evidence>
<dbReference type="GO" id="GO:0044877">
    <property type="term" value="F:protein-containing complex binding"/>
    <property type="evidence" value="ECO:0007669"/>
    <property type="project" value="InterPro"/>
</dbReference>
<dbReference type="GO" id="GO:0038202">
    <property type="term" value="P:TORC1 signaling"/>
    <property type="evidence" value="ECO:0007669"/>
    <property type="project" value="TreeGrafter"/>
</dbReference>
<dbReference type="InterPro" id="IPR018936">
    <property type="entry name" value="PI3/4_kinase_CS"/>
</dbReference>
<evidence type="ECO:0000256" key="3">
    <source>
        <dbReference type="ARBA" id="ARBA00022527"/>
    </source>
</evidence>
<dbReference type="InterPro" id="IPR003151">
    <property type="entry name" value="PIK-rel_kinase_FAT"/>
</dbReference>
<comment type="catalytic activity">
    <reaction evidence="10">
        <text>L-seryl-[protein] + ATP = O-phospho-L-seryl-[protein] + ADP + H(+)</text>
        <dbReference type="Rhea" id="RHEA:17989"/>
        <dbReference type="Rhea" id="RHEA-COMP:9863"/>
        <dbReference type="Rhea" id="RHEA-COMP:11604"/>
        <dbReference type="ChEBI" id="CHEBI:15378"/>
        <dbReference type="ChEBI" id="CHEBI:29999"/>
        <dbReference type="ChEBI" id="CHEBI:30616"/>
        <dbReference type="ChEBI" id="CHEBI:83421"/>
        <dbReference type="ChEBI" id="CHEBI:456216"/>
        <dbReference type="EC" id="2.7.11.1"/>
    </reaction>
</comment>
<dbReference type="Proteomes" id="UP000230066">
    <property type="component" value="Unassembled WGS sequence"/>
</dbReference>
<feature type="region of interest" description="Disordered" evidence="11">
    <location>
        <begin position="1766"/>
        <end position="1807"/>
    </location>
</feature>
<evidence type="ECO:0000259" key="12">
    <source>
        <dbReference type="PROSITE" id="PS50290"/>
    </source>
</evidence>
<dbReference type="GO" id="GO:0005737">
    <property type="term" value="C:cytoplasm"/>
    <property type="evidence" value="ECO:0007669"/>
    <property type="project" value="TreeGrafter"/>
</dbReference>
<evidence type="ECO:0000259" key="14">
    <source>
        <dbReference type="PROSITE" id="PS51190"/>
    </source>
</evidence>
<protein>
    <recommendedName>
        <fullName evidence="2">non-specific serine/threonine protein kinase</fullName>
        <ecNumber evidence="2">2.7.11.1</ecNumber>
    </recommendedName>
</protein>
<evidence type="ECO:0000256" key="10">
    <source>
        <dbReference type="ARBA" id="ARBA00048679"/>
    </source>
</evidence>
<dbReference type="InterPro" id="IPR026683">
    <property type="entry name" value="TOR_cat"/>
</dbReference>
<feature type="domain" description="PI3K/PI4K catalytic" evidence="12">
    <location>
        <begin position="1399"/>
        <end position="1718"/>
    </location>
</feature>
<feature type="compositionally biased region" description="Polar residues" evidence="11">
    <location>
        <begin position="179"/>
        <end position="189"/>
    </location>
</feature>
<evidence type="ECO:0000256" key="5">
    <source>
        <dbReference type="ARBA" id="ARBA00022737"/>
    </source>
</evidence>
<comment type="catalytic activity">
    <reaction evidence="9">
        <text>L-threonyl-[protein] + ATP = O-phospho-L-threonyl-[protein] + ADP + H(+)</text>
        <dbReference type="Rhea" id="RHEA:46608"/>
        <dbReference type="Rhea" id="RHEA-COMP:11060"/>
        <dbReference type="Rhea" id="RHEA-COMP:11605"/>
        <dbReference type="ChEBI" id="CHEBI:15378"/>
        <dbReference type="ChEBI" id="CHEBI:30013"/>
        <dbReference type="ChEBI" id="CHEBI:30616"/>
        <dbReference type="ChEBI" id="CHEBI:61977"/>
        <dbReference type="ChEBI" id="CHEBI:456216"/>
        <dbReference type="EC" id="2.7.11.1"/>
    </reaction>
</comment>
<feature type="region of interest" description="Disordered" evidence="11">
    <location>
        <begin position="1076"/>
        <end position="1098"/>
    </location>
</feature>
<evidence type="ECO:0000256" key="4">
    <source>
        <dbReference type="ARBA" id="ARBA00022679"/>
    </source>
</evidence>
<dbReference type="GO" id="GO:0004674">
    <property type="term" value="F:protein serine/threonine kinase activity"/>
    <property type="evidence" value="ECO:0007669"/>
    <property type="project" value="UniProtKB-KW"/>
</dbReference>
<dbReference type="InterPro" id="IPR050517">
    <property type="entry name" value="DDR_Repair_Kinase"/>
</dbReference>
<dbReference type="Pfam" id="PF23593">
    <property type="entry name" value="HEAT_ATR"/>
    <property type="match status" value="1"/>
</dbReference>
<comment type="similarity">
    <text evidence="1">Belongs to the PI3/PI4-kinase family.</text>
</comment>
<dbReference type="InterPro" id="IPR003152">
    <property type="entry name" value="FATC_dom"/>
</dbReference>
<dbReference type="InterPro" id="IPR011009">
    <property type="entry name" value="Kinase-like_dom_sf"/>
</dbReference>
<dbReference type="Gene3D" id="3.30.1010.10">
    <property type="entry name" value="Phosphatidylinositol 3-kinase Catalytic Subunit, Chain A, domain 4"/>
    <property type="match status" value="1"/>
</dbReference>
<keyword evidence="16" id="KW-1185">Reference proteome</keyword>
<dbReference type="SUPFAM" id="SSF47212">
    <property type="entry name" value="FKBP12-rapamycin-binding domain of FKBP-rapamycin-associated protein (FRAP)"/>
    <property type="match status" value="1"/>
</dbReference>
<evidence type="ECO:0000313" key="15">
    <source>
        <dbReference type="EMBL" id="THD24250.1"/>
    </source>
</evidence>
<keyword evidence="8" id="KW-0067">ATP-binding</keyword>
<feature type="compositionally biased region" description="Polar residues" evidence="11">
    <location>
        <begin position="1077"/>
        <end position="1086"/>
    </location>
</feature>
<dbReference type="InterPro" id="IPR016024">
    <property type="entry name" value="ARM-type_fold"/>
</dbReference>
<dbReference type="Gene3D" id="1.20.120.150">
    <property type="entry name" value="FKBP12-rapamycin binding domain"/>
    <property type="match status" value="1"/>
</dbReference>
<keyword evidence="3" id="KW-0723">Serine/threonine-protein kinase</keyword>
<dbReference type="FunFam" id="1.10.1070.11:FF:000029">
    <property type="entry name" value="Serine/threonine-protein kinase TOR"/>
    <property type="match status" value="1"/>
</dbReference>